<accession>A0A1J6VWL3</accession>
<evidence type="ECO:0000256" key="7">
    <source>
        <dbReference type="ARBA" id="ARBA00023027"/>
    </source>
</evidence>
<dbReference type="PANTHER" id="PTHR43725">
    <property type="entry name" value="UDP-GLUCOSE 4-EPIMERASE"/>
    <property type="match status" value="1"/>
</dbReference>
<keyword evidence="10 11" id="KW-0119">Carbohydrate metabolism</keyword>
<evidence type="ECO:0000313" key="14">
    <source>
        <dbReference type="Proteomes" id="UP000182062"/>
    </source>
</evidence>
<evidence type="ECO:0000256" key="11">
    <source>
        <dbReference type="RuleBase" id="RU366046"/>
    </source>
</evidence>
<keyword evidence="9 11" id="KW-0413">Isomerase</keyword>
<dbReference type="EC" id="5.1.3.2" evidence="5 11"/>
<evidence type="ECO:0000256" key="8">
    <source>
        <dbReference type="ARBA" id="ARBA00023144"/>
    </source>
</evidence>
<comment type="pathway">
    <text evidence="3 11">Carbohydrate metabolism; galactose metabolism.</text>
</comment>
<dbReference type="NCBIfam" id="TIGR01179">
    <property type="entry name" value="galE"/>
    <property type="match status" value="1"/>
</dbReference>
<dbReference type="InterPro" id="IPR005886">
    <property type="entry name" value="UDP_G4E"/>
</dbReference>
<dbReference type="InterPro" id="IPR036291">
    <property type="entry name" value="NAD(P)-bd_dom_sf"/>
</dbReference>
<evidence type="ECO:0000256" key="1">
    <source>
        <dbReference type="ARBA" id="ARBA00000083"/>
    </source>
</evidence>
<name>A0A1J6VWL3_9BACI</name>
<evidence type="ECO:0000256" key="4">
    <source>
        <dbReference type="ARBA" id="ARBA00007637"/>
    </source>
</evidence>
<comment type="subunit">
    <text evidence="11">Homodimer.</text>
</comment>
<comment type="similarity">
    <text evidence="4 11">Belongs to the NAD(P)-dependent epimerase/dehydratase family.</text>
</comment>
<evidence type="ECO:0000256" key="6">
    <source>
        <dbReference type="ARBA" id="ARBA00018569"/>
    </source>
</evidence>
<dbReference type="AlphaFoldDB" id="A0A1J6VWL3"/>
<organism evidence="13 14">
    <name type="scientific">Rossellomorea aquimaris</name>
    <dbReference type="NCBI Taxonomy" id="189382"/>
    <lineage>
        <taxon>Bacteria</taxon>
        <taxon>Bacillati</taxon>
        <taxon>Bacillota</taxon>
        <taxon>Bacilli</taxon>
        <taxon>Bacillales</taxon>
        <taxon>Bacillaceae</taxon>
        <taxon>Rossellomorea</taxon>
    </lineage>
</organism>
<dbReference type="Proteomes" id="UP000182062">
    <property type="component" value="Unassembled WGS sequence"/>
</dbReference>
<dbReference type="CDD" id="cd05247">
    <property type="entry name" value="UDP_G4E_1_SDR_e"/>
    <property type="match status" value="1"/>
</dbReference>
<keyword evidence="7 11" id="KW-0520">NAD</keyword>
<comment type="catalytic activity">
    <reaction evidence="1 11">
        <text>UDP-alpha-D-glucose = UDP-alpha-D-galactose</text>
        <dbReference type="Rhea" id="RHEA:22168"/>
        <dbReference type="ChEBI" id="CHEBI:58885"/>
        <dbReference type="ChEBI" id="CHEBI:66914"/>
        <dbReference type="EC" id="5.1.3.2"/>
    </reaction>
</comment>
<protein>
    <recommendedName>
        <fullName evidence="6 11">UDP-glucose 4-epimerase</fullName>
        <ecNumber evidence="5 11">5.1.3.2</ecNumber>
    </recommendedName>
</protein>
<dbReference type="GO" id="GO:0033499">
    <property type="term" value="P:galactose catabolic process via UDP-galactose, Leloir pathway"/>
    <property type="evidence" value="ECO:0007669"/>
    <property type="project" value="TreeGrafter"/>
</dbReference>
<dbReference type="OrthoDB" id="9801785at2"/>
<dbReference type="PANTHER" id="PTHR43725:SF53">
    <property type="entry name" value="UDP-ARABINOSE 4-EPIMERASE 1"/>
    <property type="match status" value="1"/>
</dbReference>
<dbReference type="GO" id="GO:0003978">
    <property type="term" value="F:UDP-glucose 4-epimerase activity"/>
    <property type="evidence" value="ECO:0007669"/>
    <property type="project" value="UniProtKB-UniRule"/>
</dbReference>
<evidence type="ECO:0000259" key="12">
    <source>
        <dbReference type="Pfam" id="PF01370"/>
    </source>
</evidence>
<dbReference type="Pfam" id="PF01370">
    <property type="entry name" value="Epimerase"/>
    <property type="match status" value="1"/>
</dbReference>
<dbReference type="SUPFAM" id="SSF51735">
    <property type="entry name" value="NAD(P)-binding Rossmann-fold domains"/>
    <property type="match status" value="1"/>
</dbReference>
<dbReference type="Gene3D" id="3.90.25.10">
    <property type="entry name" value="UDP-galactose 4-epimerase, domain 1"/>
    <property type="match status" value="1"/>
</dbReference>
<dbReference type="RefSeq" id="WP_071619795.1">
    <property type="nucleotide sequence ID" value="NZ_MINN01000117.1"/>
</dbReference>
<dbReference type="EMBL" id="MINN01000117">
    <property type="protein sequence ID" value="OIU69690.1"/>
    <property type="molecule type" value="Genomic_DNA"/>
</dbReference>
<proteinExistence type="inferred from homology"/>
<gene>
    <name evidence="13" type="ORF">BHE18_01870</name>
</gene>
<comment type="caution">
    <text evidence="13">The sequence shown here is derived from an EMBL/GenBank/DDBJ whole genome shotgun (WGS) entry which is preliminary data.</text>
</comment>
<evidence type="ECO:0000256" key="2">
    <source>
        <dbReference type="ARBA" id="ARBA00001911"/>
    </source>
</evidence>
<feature type="domain" description="NAD-dependent epimerase/dehydratase" evidence="12">
    <location>
        <begin position="3"/>
        <end position="252"/>
    </location>
</feature>
<evidence type="ECO:0000256" key="3">
    <source>
        <dbReference type="ARBA" id="ARBA00004947"/>
    </source>
</evidence>
<evidence type="ECO:0000256" key="10">
    <source>
        <dbReference type="ARBA" id="ARBA00023277"/>
    </source>
</evidence>
<comment type="cofactor">
    <cofactor evidence="2 11">
        <name>NAD(+)</name>
        <dbReference type="ChEBI" id="CHEBI:57540"/>
    </cofactor>
</comment>
<keyword evidence="14" id="KW-1185">Reference proteome</keyword>
<evidence type="ECO:0000313" key="13">
    <source>
        <dbReference type="EMBL" id="OIU69690.1"/>
    </source>
</evidence>
<dbReference type="UniPathway" id="UPA00214"/>
<evidence type="ECO:0000256" key="9">
    <source>
        <dbReference type="ARBA" id="ARBA00023235"/>
    </source>
</evidence>
<dbReference type="InterPro" id="IPR001509">
    <property type="entry name" value="Epimerase_deHydtase"/>
</dbReference>
<evidence type="ECO:0000256" key="5">
    <source>
        <dbReference type="ARBA" id="ARBA00013189"/>
    </source>
</evidence>
<keyword evidence="8" id="KW-0299">Galactose metabolism</keyword>
<reference evidence="13 14" key="1">
    <citation type="submission" date="2016-09" db="EMBL/GenBank/DDBJ databases">
        <title>Bacillus aquimaris SAMM genome sequence reveals colonization and biosurfactant production capacities.</title>
        <authorList>
            <person name="Waghmode S.R."/>
            <person name="Suryavanshi M.V."/>
        </authorList>
    </citation>
    <scope>NUCLEOTIDE SEQUENCE [LARGE SCALE GENOMIC DNA]</scope>
    <source>
        <strain evidence="13 14">SAMM</strain>
    </source>
</reference>
<dbReference type="Gene3D" id="3.40.50.720">
    <property type="entry name" value="NAD(P)-binding Rossmann-like Domain"/>
    <property type="match status" value="1"/>
</dbReference>
<sequence>MNVLVLGGAGYIGSHAVYQLVEKGYRTIVVDNLETGHEEAIHKDAVFYKGDIRDKEFLRSVFEKESIDGVIHFAANSLVGESMENPLKYFDNNVYGTQVTLEVMKEFGVKHIVFSSTAATYGEPDQVPITEDMVTNPTNAYGETKLAMEKMMKWCDEAYGIKFVSLRYFNVAGARTNGEIGEDHDPETHLIPIILQVALEQREHITIFGEDYDTPDGTCIRDYIHVDDLIEAHLLALEHLKETGESNVFNLGSSQGFSVKEMIEAARSVTGHPIPAKAGERRAGDPSKLIASSDKAKSVLGWSPSRTSIERIIGDAWNWHENHPNGYRDRKGE</sequence>